<reference evidence="3" key="1">
    <citation type="journal article" date="2011" name="PLoS Genet.">
        <title>Genomic analysis of the necrotrophic fungal pathogens Sclerotinia sclerotiorum and Botrytis cinerea.</title>
        <authorList>
            <person name="Amselem J."/>
            <person name="Cuomo C.A."/>
            <person name="van Kan J.A."/>
            <person name="Viaud M."/>
            <person name="Benito E.P."/>
            <person name="Couloux A."/>
            <person name="Coutinho P.M."/>
            <person name="de Vries R.P."/>
            <person name="Dyer P.S."/>
            <person name="Fillinger S."/>
            <person name="Fournier E."/>
            <person name="Gout L."/>
            <person name="Hahn M."/>
            <person name="Kohn L."/>
            <person name="Lapalu N."/>
            <person name="Plummer K.M."/>
            <person name="Pradier J.M."/>
            <person name="Quevillon E."/>
            <person name="Sharon A."/>
            <person name="Simon A."/>
            <person name="ten Have A."/>
            <person name="Tudzynski B."/>
            <person name="Tudzynski P."/>
            <person name="Wincker P."/>
            <person name="Andrew M."/>
            <person name="Anthouard V."/>
            <person name="Beever R.E."/>
            <person name="Beffa R."/>
            <person name="Benoit I."/>
            <person name="Bouzid O."/>
            <person name="Brault B."/>
            <person name="Chen Z."/>
            <person name="Choquer M."/>
            <person name="Collemare J."/>
            <person name="Cotton P."/>
            <person name="Danchin E.G."/>
            <person name="Da Silva C."/>
            <person name="Gautier A."/>
            <person name="Giraud C."/>
            <person name="Giraud T."/>
            <person name="Gonzalez C."/>
            <person name="Grossetete S."/>
            <person name="Guldener U."/>
            <person name="Henrissat B."/>
            <person name="Howlett B.J."/>
            <person name="Kodira C."/>
            <person name="Kretschmer M."/>
            <person name="Lappartient A."/>
            <person name="Leroch M."/>
            <person name="Levis C."/>
            <person name="Mauceli E."/>
            <person name="Neuveglise C."/>
            <person name="Oeser B."/>
            <person name="Pearson M."/>
            <person name="Poulain J."/>
            <person name="Poussereau N."/>
            <person name="Quesneville H."/>
            <person name="Rascle C."/>
            <person name="Schumacher J."/>
            <person name="Segurens B."/>
            <person name="Sexton A."/>
            <person name="Silva E."/>
            <person name="Sirven C."/>
            <person name="Soanes D.M."/>
            <person name="Talbot N.J."/>
            <person name="Templeton M."/>
            <person name="Yandava C."/>
            <person name="Yarden O."/>
            <person name="Zeng Q."/>
            <person name="Rollins J.A."/>
            <person name="Lebrun M.H."/>
            <person name="Dickman M."/>
        </authorList>
    </citation>
    <scope>NUCLEOTIDE SEQUENCE [LARGE SCALE GENOMIC DNA]</scope>
    <source>
        <strain evidence="3">T4</strain>
    </source>
</reference>
<feature type="compositionally biased region" description="Basic and acidic residues" evidence="1">
    <location>
        <begin position="116"/>
        <end position="136"/>
    </location>
</feature>
<feature type="region of interest" description="Disordered" evidence="1">
    <location>
        <begin position="104"/>
        <end position="161"/>
    </location>
</feature>
<evidence type="ECO:0000256" key="1">
    <source>
        <dbReference type="SAM" id="MobiDB-lite"/>
    </source>
</evidence>
<evidence type="ECO:0000313" key="2">
    <source>
        <dbReference type="EMBL" id="CCD53100.1"/>
    </source>
</evidence>
<evidence type="ECO:0000313" key="3">
    <source>
        <dbReference type="Proteomes" id="UP000008177"/>
    </source>
</evidence>
<gene>
    <name evidence="2" type="ORF">BofuT4_P121190.1</name>
</gene>
<organism evidence="2 3">
    <name type="scientific">Botryotinia fuckeliana (strain T4)</name>
    <name type="common">Noble rot fungus</name>
    <name type="synonym">Botrytis cinerea</name>
    <dbReference type="NCBI Taxonomy" id="999810"/>
    <lineage>
        <taxon>Eukaryota</taxon>
        <taxon>Fungi</taxon>
        <taxon>Dikarya</taxon>
        <taxon>Ascomycota</taxon>
        <taxon>Pezizomycotina</taxon>
        <taxon>Leotiomycetes</taxon>
        <taxon>Helotiales</taxon>
        <taxon>Sclerotiniaceae</taxon>
        <taxon>Botrytis</taxon>
    </lineage>
</organism>
<dbReference type="EMBL" id="FQ790346">
    <property type="protein sequence ID" value="CCD53100.1"/>
    <property type="molecule type" value="Genomic_DNA"/>
</dbReference>
<dbReference type="Proteomes" id="UP000008177">
    <property type="component" value="Unplaced contigs"/>
</dbReference>
<dbReference type="AlphaFoldDB" id="G2YNA2"/>
<dbReference type="HOGENOM" id="CLU_1643447_0_0_1"/>
<proteinExistence type="predicted"/>
<protein>
    <submittedName>
        <fullName evidence="2">Uncharacterized protein</fullName>
    </submittedName>
</protein>
<accession>G2YNA2</accession>
<feature type="compositionally biased region" description="Basic residues" evidence="1">
    <location>
        <begin position="104"/>
        <end position="115"/>
    </location>
</feature>
<name>G2YNA2_BOTF4</name>
<dbReference type="InParanoid" id="G2YNA2"/>
<sequence length="161" mass="18803">MFGSRWASWVSEAADADIQDDANLIDVTLIYVDYGYHFLQPKFQHFFVSTRTGCVNGRWEIAVDENSMGDVDAGQWPAFPFARDVYQREGISCVRARRARRARKARKARKARRHQARCEARGKRQDERKREKEERAYGQGYETNRTVTTSERRRSHNLSAL</sequence>